<dbReference type="InterPro" id="IPR010513">
    <property type="entry name" value="KEN_dom"/>
</dbReference>
<dbReference type="PANTHER" id="PTHR13954">
    <property type="entry name" value="IRE1-RELATED"/>
    <property type="match status" value="1"/>
</dbReference>
<dbReference type="InterPro" id="IPR030385">
    <property type="entry name" value="G_IRG_dom"/>
</dbReference>
<dbReference type="InterPro" id="IPR007743">
    <property type="entry name" value="Immunity-related_GTPase-like"/>
</dbReference>
<evidence type="ECO:0000313" key="5">
    <source>
        <dbReference type="Proteomes" id="UP001152795"/>
    </source>
</evidence>
<dbReference type="InterPro" id="IPR008271">
    <property type="entry name" value="Ser/Thr_kinase_AS"/>
</dbReference>
<dbReference type="Gene3D" id="3.40.50.300">
    <property type="entry name" value="P-loop containing nucleotide triphosphate hydrolases"/>
    <property type="match status" value="1"/>
</dbReference>
<dbReference type="GO" id="GO:0005525">
    <property type="term" value="F:GTP binding"/>
    <property type="evidence" value="ECO:0007669"/>
    <property type="project" value="InterPro"/>
</dbReference>
<evidence type="ECO:0000256" key="2">
    <source>
        <dbReference type="ARBA" id="ARBA00022741"/>
    </source>
</evidence>
<evidence type="ECO:0000313" key="4">
    <source>
        <dbReference type="EMBL" id="CAB4037107.1"/>
    </source>
</evidence>
<dbReference type="OrthoDB" id="63989at2759"/>
<dbReference type="Pfam" id="PF00069">
    <property type="entry name" value="Pkinase"/>
    <property type="match status" value="1"/>
</dbReference>
<dbReference type="PROSITE" id="PS00108">
    <property type="entry name" value="PROTEIN_KINASE_ST"/>
    <property type="match status" value="1"/>
</dbReference>
<dbReference type="GO" id="GO:0004521">
    <property type="term" value="F:RNA endonuclease activity"/>
    <property type="evidence" value="ECO:0007669"/>
    <property type="project" value="InterPro"/>
</dbReference>
<keyword evidence="4" id="KW-0808">Transferase</keyword>
<dbReference type="InterPro" id="IPR027417">
    <property type="entry name" value="P-loop_NTPase"/>
</dbReference>
<dbReference type="Proteomes" id="UP001152795">
    <property type="component" value="Unassembled WGS sequence"/>
</dbReference>
<keyword evidence="3" id="KW-0067">ATP-binding</keyword>
<dbReference type="PROSITE" id="PS51716">
    <property type="entry name" value="G_IRG"/>
    <property type="match status" value="1"/>
</dbReference>
<dbReference type="InterPro" id="IPR011009">
    <property type="entry name" value="Kinase-like_dom_sf"/>
</dbReference>
<dbReference type="GO" id="GO:0070059">
    <property type="term" value="P:intrinsic apoptotic signaling pathway in response to endoplasmic reticulum stress"/>
    <property type="evidence" value="ECO:0007669"/>
    <property type="project" value="TreeGrafter"/>
</dbReference>
<dbReference type="PROSITE" id="PS50011">
    <property type="entry name" value="PROTEIN_KINASE_DOM"/>
    <property type="match status" value="1"/>
</dbReference>
<dbReference type="GO" id="GO:0006397">
    <property type="term" value="P:mRNA processing"/>
    <property type="evidence" value="ECO:0007669"/>
    <property type="project" value="InterPro"/>
</dbReference>
<dbReference type="GO" id="GO:0005524">
    <property type="term" value="F:ATP binding"/>
    <property type="evidence" value="ECO:0007669"/>
    <property type="project" value="UniProtKB-KW"/>
</dbReference>
<accession>A0A6S7JYZ4</accession>
<dbReference type="InterPro" id="IPR000719">
    <property type="entry name" value="Prot_kinase_dom"/>
</dbReference>
<dbReference type="Pfam" id="PF05049">
    <property type="entry name" value="IIGP"/>
    <property type="match status" value="1"/>
</dbReference>
<gene>
    <name evidence="4" type="ORF">PACLA_8A076434</name>
</gene>
<dbReference type="GO" id="GO:0004674">
    <property type="term" value="F:protein serine/threonine kinase activity"/>
    <property type="evidence" value="ECO:0007669"/>
    <property type="project" value="InterPro"/>
</dbReference>
<organism evidence="4 5">
    <name type="scientific">Paramuricea clavata</name>
    <name type="common">Red gorgonian</name>
    <name type="synonym">Violescent sea-whip</name>
    <dbReference type="NCBI Taxonomy" id="317549"/>
    <lineage>
        <taxon>Eukaryota</taxon>
        <taxon>Metazoa</taxon>
        <taxon>Cnidaria</taxon>
        <taxon>Anthozoa</taxon>
        <taxon>Octocorallia</taxon>
        <taxon>Malacalcyonacea</taxon>
        <taxon>Plexauridae</taxon>
        <taxon>Paramuricea</taxon>
    </lineage>
</organism>
<dbReference type="SMART" id="SM00220">
    <property type="entry name" value="S_TKc"/>
    <property type="match status" value="1"/>
</dbReference>
<dbReference type="InterPro" id="IPR045133">
    <property type="entry name" value="IRE1/2-like"/>
</dbReference>
<dbReference type="Gene3D" id="1.20.1440.180">
    <property type="entry name" value="KEN domain"/>
    <property type="match status" value="1"/>
</dbReference>
<proteinExistence type="inferred from homology"/>
<sequence length="546" mass="63661">MKRFTENDRLLVEKVESLNKSFFFIRTHIDADYLSQKRKKSFDEQTMLQTIREDCLEKLKGTETGHDAVFLISNLYPAKWDFARLTQAILDVLPYRQRECPTLPLLKRKPQLLREVRWAERSKKHRSKLSEFVEGLETNPSKATRIGVYLVCFDDKFSIGQGSDGTKIYVGLSDDGYEVAIKSIEKCVQMGGNEKNILNFPKVRNKKHIVKYRFYQSFGSTKAYLVMDLHEESLRDYVLNKERSLEQLRKEGPRIIRQILYGVRTLHCSNPEMHHRDLKPSNILVNVEGEMVLADFGISRLLPKDATTYQSGVSGTEGWMAAESLPNEDDDEDYLSHEVIQVRYKKQSDIQVVGMLCYYVLTKGKHPYGKRVHRTSNISQGHIDLEDLSDPCARDLITWMLQHDPAERPDVHQCLKHPYLRTAEENFNLLVSAGNEKEIKTRDATSIVVQELNKLPVFTNWLSMIEVCVMNYMTAHRYPYTNEPADLLRFIRNTAAHWHDKTPPANVQNTVVAPQEYFERKFPTLPVELHRIIRQHFDWETRVKYF</sequence>
<name>A0A6S7JYZ4_PARCT</name>
<dbReference type="Pfam" id="PF06479">
    <property type="entry name" value="Ribonuc_2-5A"/>
    <property type="match status" value="1"/>
</dbReference>
<dbReference type="EMBL" id="CACRXK020022740">
    <property type="protein sequence ID" value="CAB4037107.1"/>
    <property type="molecule type" value="Genomic_DNA"/>
</dbReference>
<keyword evidence="2" id="KW-0547">Nucleotide-binding</keyword>
<dbReference type="Gene3D" id="1.10.510.10">
    <property type="entry name" value="Transferase(Phosphotransferase) domain 1"/>
    <property type="match status" value="1"/>
</dbReference>
<dbReference type="InterPro" id="IPR038357">
    <property type="entry name" value="KEN_sf"/>
</dbReference>
<protein>
    <submittedName>
        <fullName evidence="4">Serine threonine- kinase endoribonuclease IRE1</fullName>
    </submittedName>
</protein>
<dbReference type="GO" id="GO:1990604">
    <property type="term" value="C:IRE1-TRAF2-ASK1 complex"/>
    <property type="evidence" value="ECO:0007669"/>
    <property type="project" value="TreeGrafter"/>
</dbReference>
<keyword evidence="5" id="KW-1185">Reference proteome</keyword>
<dbReference type="SUPFAM" id="SSF56112">
    <property type="entry name" value="Protein kinase-like (PK-like)"/>
    <property type="match status" value="1"/>
</dbReference>
<comment type="similarity">
    <text evidence="1">Belongs to the TRAFAC class dynamin-like GTPase superfamily. IRG family.</text>
</comment>
<dbReference type="GO" id="GO:0051082">
    <property type="term" value="F:unfolded protein binding"/>
    <property type="evidence" value="ECO:0007669"/>
    <property type="project" value="TreeGrafter"/>
</dbReference>
<dbReference type="PANTHER" id="PTHR13954:SF28">
    <property type="match status" value="1"/>
</dbReference>
<evidence type="ECO:0000256" key="3">
    <source>
        <dbReference type="ARBA" id="ARBA00022840"/>
    </source>
</evidence>
<keyword evidence="4" id="KW-0418">Kinase</keyword>
<dbReference type="PROSITE" id="PS51392">
    <property type="entry name" value="KEN"/>
    <property type="match status" value="1"/>
</dbReference>
<dbReference type="AlphaFoldDB" id="A0A6S7JYZ4"/>
<reference evidence="4" key="1">
    <citation type="submission" date="2020-04" db="EMBL/GenBank/DDBJ databases">
        <authorList>
            <person name="Alioto T."/>
            <person name="Alioto T."/>
            <person name="Gomez Garrido J."/>
        </authorList>
    </citation>
    <scope>NUCLEOTIDE SEQUENCE</scope>
    <source>
        <strain evidence="4">A484AB</strain>
    </source>
</reference>
<evidence type="ECO:0000256" key="1">
    <source>
        <dbReference type="ARBA" id="ARBA00005429"/>
    </source>
</evidence>
<dbReference type="GO" id="GO:0036498">
    <property type="term" value="P:IRE1-mediated unfolded protein response"/>
    <property type="evidence" value="ECO:0007669"/>
    <property type="project" value="TreeGrafter"/>
</dbReference>
<comment type="caution">
    <text evidence="4">The sequence shown here is derived from an EMBL/GenBank/DDBJ whole genome shotgun (WGS) entry which is preliminary data.</text>
</comment>